<gene>
    <name evidence="5" type="ORF">BBOMB_0715</name>
</gene>
<dbReference type="GO" id="GO:0005524">
    <property type="term" value="F:ATP binding"/>
    <property type="evidence" value="ECO:0007669"/>
    <property type="project" value="UniProtKB-KW"/>
</dbReference>
<dbReference type="InterPro" id="IPR003439">
    <property type="entry name" value="ABC_transporter-like_ATP-bd"/>
</dbReference>
<dbReference type="eggNOG" id="COG1136">
    <property type="taxonomic scope" value="Bacteria"/>
</dbReference>
<dbReference type="SMART" id="SM00382">
    <property type="entry name" value="AAA"/>
    <property type="match status" value="1"/>
</dbReference>
<dbReference type="GO" id="GO:0016887">
    <property type="term" value="F:ATP hydrolysis activity"/>
    <property type="evidence" value="ECO:0007669"/>
    <property type="project" value="InterPro"/>
</dbReference>
<dbReference type="Gene3D" id="3.40.50.300">
    <property type="entry name" value="P-loop containing nucleotide triphosphate hydrolases"/>
    <property type="match status" value="1"/>
</dbReference>
<accession>A0A080N2V9</accession>
<dbReference type="InterPro" id="IPR003593">
    <property type="entry name" value="AAA+_ATPase"/>
</dbReference>
<dbReference type="SUPFAM" id="SSF52540">
    <property type="entry name" value="P-loop containing nucleoside triphosphate hydrolases"/>
    <property type="match status" value="1"/>
</dbReference>
<evidence type="ECO:0000256" key="2">
    <source>
        <dbReference type="ARBA" id="ARBA00022840"/>
    </source>
</evidence>
<dbReference type="InterPro" id="IPR017871">
    <property type="entry name" value="ABC_transporter-like_CS"/>
</dbReference>
<dbReference type="InterPro" id="IPR015854">
    <property type="entry name" value="ABC_transpr_LolD-like"/>
</dbReference>
<keyword evidence="1" id="KW-0547">Nucleotide-binding</keyword>
<evidence type="ECO:0000313" key="6">
    <source>
        <dbReference type="Proteomes" id="UP000028730"/>
    </source>
</evidence>
<dbReference type="PANTHER" id="PTHR24220">
    <property type="entry name" value="IMPORT ATP-BINDING PROTEIN"/>
    <property type="match status" value="1"/>
</dbReference>
<dbReference type="STRING" id="1341695.BBOMB_0715"/>
<dbReference type="GO" id="GO:0022857">
    <property type="term" value="F:transmembrane transporter activity"/>
    <property type="evidence" value="ECO:0007669"/>
    <property type="project" value="TreeGrafter"/>
</dbReference>
<evidence type="ECO:0000259" key="4">
    <source>
        <dbReference type="PROSITE" id="PS50893"/>
    </source>
</evidence>
<dbReference type="AlphaFoldDB" id="A0A080N2V9"/>
<evidence type="ECO:0000256" key="1">
    <source>
        <dbReference type="ARBA" id="ARBA00022741"/>
    </source>
</evidence>
<name>A0A080N2V9_9BIFI</name>
<dbReference type="PROSITE" id="PS00211">
    <property type="entry name" value="ABC_TRANSPORTER_1"/>
    <property type="match status" value="1"/>
</dbReference>
<dbReference type="EMBL" id="ATLK01000001">
    <property type="protein sequence ID" value="KFF31367.1"/>
    <property type="molecule type" value="Genomic_DNA"/>
</dbReference>
<evidence type="ECO:0000256" key="3">
    <source>
        <dbReference type="SAM" id="MobiDB-lite"/>
    </source>
</evidence>
<dbReference type="Proteomes" id="UP000028730">
    <property type="component" value="Unassembled WGS sequence"/>
</dbReference>
<evidence type="ECO:0000313" key="5">
    <source>
        <dbReference type="EMBL" id="KFF31367.1"/>
    </source>
</evidence>
<protein>
    <submittedName>
        <fullName evidence="5">ABC transporter, ATP-binding protein</fullName>
        <ecNumber evidence="5">3.6.3.31</ecNumber>
    </submittedName>
</protein>
<keyword evidence="2 5" id="KW-0067">ATP-binding</keyword>
<dbReference type="GO" id="GO:0005886">
    <property type="term" value="C:plasma membrane"/>
    <property type="evidence" value="ECO:0007669"/>
    <property type="project" value="TreeGrafter"/>
</dbReference>
<keyword evidence="6" id="KW-1185">Reference proteome</keyword>
<feature type="domain" description="ABC transporter" evidence="4">
    <location>
        <begin position="25"/>
        <end position="234"/>
    </location>
</feature>
<sequence length="235" mass="25007">MRFGARNAVAPRDGSATRGEQSTMVQVRDVGHRFPGTALLYEHVSFDVAAGQLLAVTGPSGSGKSTLLSLIAGWDKPTLGTVEVPRGARICWVFQNPYGPCYRTVLDIASFPIIARNVPRALAQEQAAGLLDDFGLAAKVDSRFCDLSGGEAQRLMLVRAICCAPDLLLVDEPTAQLDMRSARQVGESLSLLASRGMAVIVATHDPFVWKACDAVVDLERFMPLADAEGGAHAVA</sequence>
<dbReference type="PROSITE" id="PS50893">
    <property type="entry name" value="ABC_TRANSPORTER_2"/>
    <property type="match status" value="1"/>
</dbReference>
<dbReference type="EC" id="3.6.3.31" evidence="5"/>
<dbReference type="InterPro" id="IPR027417">
    <property type="entry name" value="P-loop_NTPase"/>
</dbReference>
<dbReference type="RefSeq" id="WP_238549873.1">
    <property type="nucleotide sequence ID" value="NZ_ATLK01000001.1"/>
</dbReference>
<dbReference type="Pfam" id="PF00005">
    <property type="entry name" value="ABC_tran"/>
    <property type="match status" value="1"/>
</dbReference>
<feature type="region of interest" description="Disordered" evidence="3">
    <location>
        <begin position="1"/>
        <end position="22"/>
    </location>
</feature>
<comment type="caution">
    <text evidence="5">The sequence shown here is derived from an EMBL/GenBank/DDBJ whole genome shotgun (WGS) entry which is preliminary data.</text>
</comment>
<proteinExistence type="predicted"/>
<reference evidence="5 6" key="1">
    <citation type="journal article" date="2014" name="Appl. Environ. Microbiol.">
        <title>Genomic encyclopedia of type strains of the genus Bifidobacterium.</title>
        <authorList>
            <person name="Milani C."/>
            <person name="Lugli G.A."/>
            <person name="Duranti S."/>
            <person name="Turroni F."/>
            <person name="Bottacini F."/>
            <person name="Mangifesta M."/>
            <person name="Sanchez B."/>
            <person name="Viappiani A."/>
            <person name="Mancabelli L."/>
            <person name="Taminiau B."/>
            <person name="Delcenserie V."/>
            <person name="Barrangou R."/>
            <person name="Margolles A."/>
            <person name="van Sinderen D."/>
            <person name="Ventura M."/>
        </authorList>
    </citation>
    <scope>NUCLEOTIDE SEQUENCE [LARGE SCALE GENOMIC DNA]</scope>
    <source>
        <strain evidence="5 6">DSM 19703</strain>
    </source>
</reference>
<keyword evidence="5" id="KW-0378">Hydrolase</keyword>
<organism evidence="5 6">
    <name type="scientific">Bifidobacterium bombi DSM 19703</name>
    <dbReference type="NCBI Taxonomy" id="1341695"/>
    <lineage>
        <taxon>Bacteria</taxon>
        <taxon>Bacillati</taxon>
        <taxon>Actinomycetota</taxon>
        <taxon>Actinomycetes</taxon>
        <taxon>Bifidobacteriales</taxon>
        <taxon>Bifidobacteriaceae</taxon>
        <taxon>Bifidobacterium</taxon>
    </lineage>
</organism>